<dbReference type="Gene3D" id="3.40.50.300">
    <property type="entry name" value="P-loop containing nucleotide triphosphate hydrolases"/>
    <property type="match status" value="1"/>
</dbReference>
<dbReference type="InterPro" id="IPR017871">
    <property type="entry name" value="ABC_transporter-like_CS"/>
</dbReference>
<keyword evidence="5" id="KW-0547">Nucleotide-binding</keyword>
<gene>
    <name evidence="12" type="ORF">ONB1V03_LOCUS6693</name>
</gene>
<keyword evidence="8 10" id="KW-0472">Membrane</keyword>
<name>A0A7R9LUU5_9ACAR</name>
<keyword evidence="7 10" id="KW-1133">Transmembrane helix</keyword>
<dbReference type="PROSITE" id="PS50893">
    <property type="entry name" value="ABC_TRANSPORTER_2"/>
    <property type="match status" value="1"/>
</dbReference>
<dbReference type="Pfam" id="PF01061">
    <property type="entry name" value="ABC2_membrane"/>
    <property type="match status" value="1"/>
</dbReference>
<dbReference type="EMBL" id="CAJPVJ010003110">
    <property type="protein sequence ID" value="CAG2167181.1"/>
    <property type="molecule type" value="Genomic_DNA"/>
</dbReference>
<evidence type="ECO:0000259" key="11">
    <source>
        <dbReference type="PROSITE" id="PS50893"/>
    </source>
</evidence>
<evidence type="ECO:0000256" key="8">
    <source>
        <dbReference type="ARBA" id="ARBA00023136"/>
    </source>
</evidence>
<dbReference type="GO" id="GO:0005524">
    <property type="term" value="F:ATP binding"/>
    <property type="evidence" value="ECO:0007669"/>
    <property type="project" value="UniProtKB-KW"/>
</dbReference>
<dbReference type="PANTHER" id="PTHR48041">
    <property type="entry name" value="ABC TRANSPORTER G FAMILY MEMBER 28"/>
    <property type="match status" value="1"/>
</dbReference>
<feature type="domain" description="ABC transporter" evidence="11">
    <location>
        <begin position="66"/>
        <end position="326"/>
    </location>
</feature>
<protein>
    <recommendedName>
        <fullName evidence="11">ABC transporter domain-containing protein</fullName>
    </recommendedName>
</protein>
<dbReference type="InterPro" id="IPR027417">
    <property type="entry name" value="P-loop_NTPase"/>
</dbReference>
<feature type="transmembrane region" description="Helical" evidence="10">
    <location>
        <begin position="371"/>
        <end position="391"/>
    </location>
</feature>
<dbReference type="EMBL" id="OC917935">
    <property type="protein sequence ID" value="CAD7648317.1"/>
    <property type="molecule type" value="Genomic_DNA"/>
</dbReference>
<dbReference type="GO" id="GO:0005886">
    <property type="term" value="C:plasma membrane"/>
    <property type="evidence" value="ECO:0007669"/>
    <property type="project" value="TreeGrafter"/>
</dbReference>
<evidence type="ECO:0000256" key="3">
    <source>
        <dbReference type="ARBA" id="ARBA00022448"/>
    </source>
</evidence>
<keyword evidence="6" id="KW-0067">ATP-binding</keyword>
<evidence type="ECO:0000256" key="10">
    <source>
        <dbReference type="SAM" id="Phobius"/>
    </source>
</evidence>
<feature type="compositionally biased region" description="Low complexity" evidence="9">
    <location>
        <begin position="33"/>
        <end position="54"/>
    </location>
</feature>
<evidence type="ECO:0000256" key="5">
    <source>
        <dbReference type="ARBA" id="ARBA00022741"/>
    </source>
</evidence>
<keyword evidence="3" id="KW-0813">Transport</keyword>
<dbReference type="Proteomes" id="UP000728032">
    <property type="component" value="Unassembled WGS sequence"/>
</dbReference>
<dbReference type="OrthoDB" id="6716308at2759"/>
<evidence type="ECO:0000256" key="4">
    <source>
        <dbReference type="ARBA" id="ARBA00022692"/>
    </source>
</evidence>
<dbReference type="AlphaFoldDB" id="A0A7R9LUU5"/>
<dbReference type="InterPro" id="IPR003439">
    <property type="entry name" value="ABC_transporter-like_ATP-bd"/>
</dbReference>
<dbReference type="GO" id="GO:0140359">
    <property type="term" value="F:ABC-type transporter activity"/>
    <property type="evidence" value="ECO:0007669"/>
    <property type="project" value="InterPro"/>
</dbReference>
<dbReference type="InterPro" id="IPR003593">
    <property type="entry name" value="AAA+_ATPase"/>
</dbReference>
<dbReference type="GO" id="GO:0016887">
    <property type="term" value="F:ATP hydrolysis activity"/>
    <property type="evidence" value="ECO:0007669"/>
    <property type="project" value="InterPro"/>
</dbReference>
<evidence type="ECO:0000256" key="2">
    <source>
        <dbReference type="ARBA" id="ARBA00005814"/>
    </source>
</evidence>
<dbReference type="InterPro" id="IPR013525">
    <property type="entry name" value="ABC2_TM"/>
</dbReference>
<dbReference type="PROSITE" id="PS00211">
    <property type="entry name" value="ABC_TRANSPORTER_1"/>
    <property type="match status" value="1"/>
</dbReference>
<reference evidence="12" key="1">
    <citation type="submission" date="2020-11" db="EMBL/GenBank/DDBJ databases">
        <authorList>
            <person name="Tran Van P."/>
        </authorList>
    </citation>
    <scope>NUCLEOTIDE SEQUENCE</scope>
</reference>
<evidence type="ECO:0000256" key="7">
    <source>
        <dbReference type="ARBA" id="ARBA00022989"/>
    </source>
</evidence>
<dbReference type="Pfam" id="PF00005">
    <property type="entry name" value="ABC_tran"/>
    <property type="match status" value="1"/>
</dbReference>
<evidence type="ECO:0000313" key="13">
    <source>
        <dbReference type="Proteomes" id="UP000728032"/>
    </source>
</evidence>
<evidence type="ECO:0000256" key="6">
    <source>
        <dbReference type="ARBA" id="ARBA00022840"/>
    </source>
</evidence>
<proteinExistence type="inferred from homology"/>
<evidence type="ECO:0000256" key="9">
    <source>
        <dbReference type="SAM" id="MobiDB-lite"/>
    </source>
</evidence>
<accession>A0A7R9LUU5</accession>
<evidence type="ECO:0000313" key="12">
    <source>
        <dbReference type="EMBL" id="CAD7648317.1"/>
    </source>
</evidence>
<organism evidence="12">
    <name type="scientific">Oppiella nova</name>
    <dbReference type="NCBI Taxonomy" id="334625"/>
    <lineage>
        <taxon>Eukaryota</taxon>
        <taxon>Metazoa</taxon>
        <taxon>Ecdysozoa</taxon>
        <taxon>Arthropoda</taxon>
        <taxon>Chelicerata</taxon>
        <taxon>Arachnida</taxon>
        <taxon>Acari</taxon>
        <taxon>Acariformes</taxon>
        <taxon>Sarcoptiformes</taxon>
        <taxon>Oribatida</taxon>
        <taxon>Brachypylina</taxon>
        <taxon>Oppioidea</taxon>
        <taxon>Oppiidae</taxon>
        <taxon>Oppiella</taxon>
    </lineage>
</organism>
<dbReference type="SUPFAM" id="SSF52540">
    <property type="entry name" value="P-loop containing nucleoside triphosphate hydrolases"/>
    <property type="match status" value="1"/>
</dbReference>
<feature type="region of interest" description="Disordered" evidence="9">
    <location>
        <begin position="32"/>
        <end position="54"/>
    </location>
</feature>
<dbReference type="SMART" id="SM00382">
    <property type="entry name" value="AAA"/>
    <property type="match status" value="1"/>
</dbReference>
<dbReference type="PANTHER" id="PTHR48041:SF139">
    <property type="entry name" value="PROTEIN SCARLET"/>
    <property type="match status" value="1"/>
</dbReference>
<comment type="similarity">
    <text evidence="2">Belongs to the ABC transporter superfamily. ABCG family. Eye pigment precursor importer (TC 3.A.1.204) subfamily.</text>
</comment>
<sequence>MDYMDESHPLIGVEDNCSEYDSIEQLTLELDRSSNNSNGSNNNDRRSQSSVSQSMAISWHNIRVSSRPSNMFKRFRKSSTEPTEILKNVSGEVSAGQLLAIMGSSGAGKTTLLNVLTARNLSKLVVCGDVLLNGEVVDANTITSISAYVQQQDLFVPVLTVREHLIFHSLLRMDPNLPQKERTDRVNEVILRFSLTKCANTRIGSSTTFKGISGGESKRLAFASEYLTDPSIIDEPTSGLDSFMAQSIVQELKSMASEGRTVICTIHQPSSQHICDKFANKLSDTLSDTTDMVSAALFMDSFSVFERKSALNGHKYRTSIWRQLWTLLWRSKKFILRDTEFRWMFVIVPIAIFLGSVYWKQQVNQRSIRNINAALFVLVMNMTIQSAMAVINTFCAEQPLFLREHHNGIHGRHTHNAEIMTAIINTSTQTTHLATDNRLKTPANGLAVYWDLIVTVKDIHALHTSKQMDTYTGCRCRWRAYETPDDEIMDVHHNTHRHYLSHYWKRFSDTQTHHGMDVLQELCGEIIGCDLRK</sequence>
<comment type="subcellular location">
    <subcellularLocation>
        <location evidence="1">Membrane</location>
        <topology evidence="1">Multi-pass membrane protein</topology>
    </subcellularLocation>
</comment>
<keyword evidence="4 10" id="KW-0812">Transmembrane</keyword>
<keyword evidence="13" id="KW-1185">Reference proteome</keyword>
<feature type="transmembrane region" description="Helical" evidence="10">
    <location>
        <begin position="341"/>
        <end position="359"/>
    </location>
</feature>
<dbReference type="InterPro" id="IPR050352">
    <property type="entry name" value="ABCG_transporters"/>
</dbReference>
<evidence type="ECO:0000256" key="1">
    <source>
        <dbReference type="ARBA" id="ARBA00004141"/>
    </source>
</evidence>